<dbReference type="InterPro" id="IPR005325">
    <property type="entry name" value="DUF308_memb"/>
</dbReference>
<feature type="transmembrane region" description="Helical" evidence="1">
    <location>
        <begin position="131"/>
        <end position="150"/>
    </location>
</feature>
<dbReference type="Pfam" id="PF03729">
    <property type="entry name" value="DUF308"/>
    <property type="match status" value="2"/>
</dbReference>
<dbReference type="InterPro" id="IPR052712">
    <property type="entry name" value="Acid_resist_chaperone_HdeD"/>
</dbReference>
<dbReference type="EMBL" id="QRDV01000005">
    <property type="protein sequence ID" value="RED43663.1"/>
    <property type="molecule type" value="Genomic_DNA"/>
</dbReference>
<organism evidence="2 3">
    <name type="scientific">Winogradskyella eximia</name>
    <dbReference type="NCBI Taxonomy" id="262006"/>
    <lineage>
        <taxon>Bacteria</taxon>
        <taxon>Pseudomonadati</taxon>
        <taxon>Bacteroidota</taxon>
        <taxon>Flavobacteriia</taxon>
        <taxon>Flavobacteriales</taxon>
        <taxon>Flavobacteriaceae</taxon>
        <taxon>Winogradskyella</taxon>
    </lineage>
</organism>
<reference evidence="2 3" key="1">
    <citation type="submission" date="2018-07" db="EMBL/GenBank/DDBJ databases">
        <title>Genomic Encyclopedia of Type Strains, Phase III (KMG-III): the genomes of soil and plant-associated and newly described type strains.</title>
        <authorList>
            <person name="Whitman W."/>
        </authorList>
    </citation>
    <scope>NUCLEOTIDE SEQUENCE [LARGE SCALE GENOMIC DNA]</scope>
    <source>
        <strain evidence="2 3">CECT 7946</strain>
    </source>
</reference>
<name>A0A3D9H2C5_9FLAO</name>
<dbReference type="RefSeq" id="WP_115817753.1">
    <property type="nucleotide sequence ID" value="NZ_QRDV01000005.1"/>
</dbReference>
<gene>
    <name evidence="2" type="ORF">DFQ10_105263</name>
</gene>
<proteinExistence type="predicted"/>
<dbReference type="OrthoDB" id="7059775at2"/>
<evidence type="ECO:0000313" key="3">
    <source>
        <dbReference type="Proteomes" id="UP000256980"/>
    </source>
</evidence>
<evidence type="ECO:0000313" key="2">
    <source>
        <dbReference type="EMBL" id="RED43663.1"/>
    </source>
</evidence>
<feature type="transmembrane region" description="Helical" evidence="1">
    <location>
        <begin position="74"/>
        <end position="93"/>
    </location>
</feature>
<feature type="transmembrane region" description="Helical" evidence="1">
    <location>
        <begin position="16"/>
        <end position="35"/>
    </location>
</feature>
<dbReference type="AlphaFoldDB" id="A0A3D9H2C5"/>
<keyword evidence="1" id="KW-0812">Transmembrane</keyword>
<feature type="transmembrane region" description="Helical" evidence="1">
    <location>
        <begin position="99"/>
        <end position="119"/>
    </location>
</feature>
<keyword evidence="1" id="KW-1133">Transmembrane helix</keyword>
<dbReference type="Proteomes" id="UP000256980">
    <property type="component" value="Unassembled WGS sequence"/>
</dbReference>
<keyword evidence="1" id="KW-0472">Membrane</keyword>
<keyword evidence="3" id="KW-1185">Reference proteome</keyword>
<dbReference type="PANTHER" id="PTHR34989:SF1">
    <property type="entry name" value="PROTEIN HDED"/>
    <property type="match status" value="1"/>
</dbReference>
<protein>
    <submittedName>
        <fullName evidence="2">Uncharacterized membrane protein HdeD (DUF308 family)</fullName>
    </submittedName>
</protein>
<accession>A0A3D9H2C5</accession>
<feature type="transmembrane region" description="Helical" evidence="1">
    <location>
        <begin position="156"/>
        <end position="177"/>
    </location>
</feature>
<evidence type="ECO:0000256" key="1">
    <source>
        <dbReference type="SAM" id="Phobius"/>
    </source>
</evidence>
<feature type="transmembrane region" description="Helical" evidence="1">
    <location>
        <begin position="41"/>
        <end position="62"/>
    </location>
</feature>
<dbReference type="GO" id="GO:0005886">
    <property type="term" value="C:plasma membrane"/>
    <property type="evidence" value="ECO:0007669"/>
    <property type="project" value="TreeGrafter"/>
</dbReference>
<sequence>MATTVLSSVQSAVKHWWISLILGVLYIIAGIWVFQTPLASYVSLSIVFSVFIFVSGISQIVFSISSRNEINNWGWYLAGGIIDLIIGLLLISHPMLTMAILPFYVGFWLLFQGFMAIGLSFQFKSIGVASWGWLLFLGFLTLIFSFLLLANPVFAGLSIVYMTAMAFVSAGIFRIFLAFDLKRLNNILDQKV</sequence>
<comment type="caution">
    <text evidence="2">The sequence shown here is derived from an EMBL/GenBank/DDBJ whole genome shotgun (WGS) entry which is preliminary data.</text>
</comment>
<dbReference type="PANTHER" id="PTHR34989">
    <property type="entry name" value="PROTEIN HDED"/>
    <property type="match status" value="1"/>
</dbReference>